<feature type="non-terminal residue" evidence="1">
    <location>
        <position position="1"/>
    </location>
</feature>
<dbReference type="AlphaFoldDB" id="A0A7K8SFE7"/>
<evidence type="ECO:0000313" key="2">
    <source>
        <dbReference type="Proteomes" id="UP000574210"/>
    </source>
</evidence>
<accession>A0A7K8SFE7</accession>
<dbReference type="InterPro" id="IPR009080">
    <property type="entry name" value="tRNAsynth_Ia_anticodon-bd"/>
</dbReference>
<reference evidence="1 2" key="1">
    <citation type="submission" date="2019-09" db="EMBL/GenBank/DDBJ databases">
        <title>Bird 10,000 Genomes (B10K) Project - Family phase.</title>
        <authorList>
            <person name="Zhang G."/>
        </authorList>
    </citation>
    <scope>NUCLEOTIDE SEQUENCE [LARGE SCALE GENOMIC DNA]</scope>
    <source>
        <strain evidence="1">B10K-CU-031-12</strain>
        <tissue evidence="1">Muscle</tissue>
    </source>
</reference>
<organism evidence="1 2">
    <name type="scientific">Rhodinocichla rosea</name>
    <dbReference type="NCBI Taxonomy" id="58203"/>
    <lineage>
        <taxon>Eukaryota</taxon>
        <taxon>Metazoa</taxon>
        <taxon>Chordata</taxon>
        <taxon>Craniata</taxon>
        <taxon>Vertebrata</taxon>
        <taxon>Euteleostomi</taxon>
        <taxon>Archelosauria</taxon>
        <taxon>Archosauria</taxon>
        <taxon>Dinosauria</taxon>
        <taxon>Saurischia</taxon>
        <taxon>Theropoda</taxon>
        <taxon>Coelurosauria</taxon>
        <taxon>Aves</taxon>
        <taxon>Neognathae</taxon>
        <taxon>Neoaves</taxon>
        <taxon>Telluraves</taxon>
        <taxon>Australaves</taxon>
        <taxon>Passeriformes</taxon>
        <taxon>Thraupidae</taxon>
        <taxon>Rhodinocichla</taxon>
    </lineage>
</organism>
<proteinExistence type="predicted"/>
<dbReference type="EMBL" id="VWYZ01001274">
    <property type="protein sequence ID" value="NXF28094.1"/>
    <property type="molecule type" value="Genomic_DNA"/>
</dbReference>
<sequence length="126" mass="13771">PEIRVGVASVLTQRRFCNTPPNALGFVLRALQGHGDPPDPPQETPPISSVLTPDFPNFFGFSPHPPLVPVAPLDRWLLSRLAGAPPPCGRRLEALEVHGAVATVPPPWLRSFCDVYLVWEPQKNTP</sequence>
<comment type="caution">
    <text evidence="1">The sequence shown here is derived from an EMBL/GenBank/DDBJ whole genome shotgun (WGS) entry which is preliminary data.</text>
</comment>
<dbReference type="GO" id="GO:0005524">
    <property type="term" value="F:ATP binding"/>
    <property type="evidence" value="ECO:0007669"/>
    <property type="project" value="InterPro"/>
</dbReference>
<dbReference type="Proteomes" id="UP000574210">
    <property type="component" value="Unassembled WGS sequence"/>
</dbReference>
<keyword evidence="2" id="KW-1185">Reference proteome</keyword>
<dbReference type="GO" id="GO:0006418">
    <property type="term" value="P:tRNA aminoacylation for protein translation"/>
    <property type="evidence" value="ECO:0007669"/>
    <property type="project" value="InterPro"/>
</dbReference>
<protein>
    <submittedName>
        <fullName evidence="1">SYVM protein</fullName>
    </submittedName>
</protein>
<dbReference type="SUPFAM" id="SSF47323">
    <property type="entry name" value="Anticodon-binding domain of a subclass of class I aminoacyl-tRNA synthetases"/>
    <property type="match status" value="1"/>
</dbReference>
<dbReference type="GO" id="GO:0004812">
    <property type="term" value="F:aminoacyl-tRNA ligase activity"/>
    <property type="evidence" value="ECO:0007669"/>
    <property type="project" value="InterPro"/>
</dbReference>
<gene>
    <name evidence="1" type="primary">Vars2</name>
    <name evidence="1" type="ORF">RHOROS_R16077</name>
</gene>
<feature type="non-terminal residue" evidence="1">
    <location>
        <position position="126"/>
    </location>
</feature>
<name>A0A7K8SFE7_9PASS</name>
<dbReference type="Gene3D" id="1.10.730.10">
    <property type="entry name" value="Isoleucyl-tRNA Synthetase, Domain 1"/>
    <property type="match status" value="1"/>
</dbReference>
<evidence type="ECO:0000313" key="1">
    <source>
        <dbReference type="EMBL" id="NXF28094.1"/>
    </source>
</evidence>